<dbReference type="Proteomes" id="UP000315295">
    <property type="component" value="Unassembled WGS sequence"/>
</dbReference>
<dbReference type="InterPro" id="IPR039189">
    <property type="entry name" value="Fcp1"/>
</dbReference>
<proteinExistence type="predicted"/>
<dbReference type="InterPro" id="IPR023214">
    <property type="entry name" value="HAD_sf"/>
</dbReference>
<dbReference type="GO" id="GO:0005634">
    <property type="term" value="C:nucleus"/>
    <property type="evidence" value="ECO:0007669"/>
    <property type="project" value="UniProtKB-SubCell"/>
</dbReference>
<evidence type="ECO:0000256" key="6">
    <source>
        <dbReference type="ARBA" id="ARBA00048336"/>
    </source>
</evidence>
<evidence type="ECO:0000259" key="7">
    <source>
        <dbReference type="PROSITE" id="PS50969"/>
    </source>
</evidence>
<dbReference type="Gene3D" id="3.40.50.1000">
    <property type="entry name" value="HAD superfamily/HAD-like"/>
    <property type="match status" value="1"/>
</dbReference>
<dbReference type="PROSITE" id="PS50969">
    <property type="entry name" value="FCP1"/>
    <property type="match status" value="1"/>
</dbReference>
<dbReference type="AlphaFoldDB" id="A0A540LI31"/>
<dbReference type="PANTHER" id="PTHR23081">
    <property type="entry name" value="RNA POLYMERASE II CTD PHOSPHATASE"/>
    <property type="match status" value="1"/>
</dbReference>
<dbReference type="SMART" id="SM00577">
    <property type="entry name" value="CPDc"/>
    <property type="match status" value="1"/>
</dbReference>
<sequence>MVHRSPKMILKSKKQVPILVGFQITVLKCVHYVRFGFTMLICPEASSKEACTHPGSFQDMCYVCGLPVNEKDFGYEDKGLMLKNEELERVKKLGIKKLLHRKKLYLVVDVDHTLLNSADSGEDCLQSQTDGPQDACKAFRPSVRSFLRDASYMYEMYMYTAGERSYALEKASLLDPSKEHLR</sequence>
<evidence type="ECO:0000256" key="2">
    <source>
        <dbReference type="ARBA" id="ARBA00013081"/>
    </source>
</evidence>
<dbReference type="EMBL" id="VIEB01000575">
    <property type="protein sequence ID" value="TQD86123.1"/>
    <property type="molecule type" value="Genomic_DNA"/>
</dbReference>
<gene>
    <name evidence="8" type="ORF">C1H46_028296</name>
</gene>
<dbReference type="PANTHER" id="PTHR23081:SF36">
    <property type="entry name" value="RNA POLYMERASE II SUBUNIT A C-TERMINAL DOMAIN PHOSPHATASE"/>
    <property type="match status" value="1"/>
</dbReference>
<keyword evidence="3" id="KW-0378">Hydrolase</keyword>
<dbReference type="InterPro" id="IPR004274">
    <property type="entry name" value="FCP1_dom"/>
</dbReference>
<evidence type="ECO:0000313" key="8">
    <source>
        <dbReference type="EMBL" id="TQD86123.1"/>
    </source>
</evidence>
<dbReference type="SUPFAM" id="SSF56784">
    <property type="entry name" value="HAD-like"/>
    <property type="match status" value="1"/>
</dbReference>
<keyword evidence="4" id="KW-0539">Nucleus</keyword>
<comment type="caution">
    <text evidence="8">The sequence shown here is derived from an EMBL/GenBank/DDBJ whole genome shotgun (WGS) entry which is preliminary data.</text>
</comment>
<dbReference type="STRING" id="106549.A0A540LI31"/>
<evidence type="ECO:0000256" key="5">
    <source>
        <dbReference type="ARBA" id="ARBA00047761"/>
    </source>
</evidence>
<accession>A0A540LI31</accession>
<name>A0A540LI31_MALBA</name>
<evidence type="ECO:0000256" key="1">
    <source>
        <dbReference type="ARBA" id="ARBA00004123"/>
    </source>
</evidence>
<feature type="domain" description="FCP1 homology" evidence="7">
    <location>
        <begin position="99"/>
        <end position="182"/>
    </location>
</feature>
<dbReference type="GO" id="GO:0008420">
    <property type="term" value="F:RNA polymerase II CTD heptapeptide repeat phosphatase activity"/>
    <property type="evidence" value="ECO:0007669"/>
    <property type="project" value="InterPro"/>
</dbReference>
<keyword evidence="9" id="KW-1185">Reference proteome</keyword>
<comment type="catalytic activity">
    <reaction evidence="6">
        <text>O-phospho-L-threonyl-[protein] + H2O = L-threonyl-[protein] + phosphate</text>
        <dbReference type="Rhea" id="RHEA:47004"/>
        <dbReference type="Rhea" id="RHEA-COMP:11060"/>
        <dbReference type="Rhea" id="RHEA-COMP:11605"/>
        <dbReference type="ChEBI" id="CHEBI:15377"/>
        <dbReference type="ChEBI" id="CHEBI:30013"/>
        <dbReference type="ChEBI" id="CHEBI:43474"/>
        <dbReference type="ChEBI" id="CHEBI:61977"/>
        <dbReference type="EC" id="3.1.3.16"/>
    </reaction>
</comment>
<evidence type="ECO:0000313" key="9">
    <source>
        <dbReference type="Proteomes" id="UP000315295"/>
    </source>
</evidence>
<reference evidence="8 9" key="1">
    <citation type="journal article" date="2019" name="G3 (Bethesda)">
        <title>Sequencing of a Wild Apple (Malus baccata) Genome Unravels the Differences Between Cultivated and Wild Apple Species Regarding Disease Resistance and Cold Tolerance.</title>
        <authorList>
            <person name="Chen X."/>
        </authorList>
    </citation>
    <scope>NUCLEOTIDE SEQUENCE [LARGE SCALE GENOMIC DNA]</scope>
    <source>
        <strain evidence="9">cv. Shandingzi</strain>
        <tissue evidence="8">Leaves</tissue>
    </source>
</reference>
<protein>
    <recommendedName>
        <fullName evidence="2">protein-serine/threonine phosphatase</fullName>
        <ecNumber evidence="2">3.1.3.16</ecNumber>
    </recommendedName>
</protein>
<dbReference type="EC" id="3.1.3.16" evidence="2"/>
<dbReference type="Pfam" id="PF03031">
    <property type="entry name" value="NIF"/>
    <property type="match status" value="1"/>
</dbReference>
<comment type="subcellular location">
    <subcellularLocation>
        <location evidence="1">Nucleus</location>
    </subcellularLocation>
</comment>
<evidence type="ECO:0000256" key="4">
    <source>
        <dbReference type="ARBA" id="ARBA00023242"/>
    </source>
</evidence>
<dbReference type="InterPro" id="IPR036412">
    <property type="entry name" value="HAD-like_sf"/>
</dbReference>
<comment type="catalytic activity">
    <reaction evidence="5">
        <text>O-phospho-L-seryl-[protein] + H2O = L-seryl-[protein] + phosphate</text>
        <dbReference type="Rhea" id="RHEA:20629"/>
        <dbReference type="Rhea" id="RHEA-COMP:9863"/>
        <dbReference type="Rhea" id="RHEA-COMP:11604"/>
        <dbReference type="ChEBI" id="CHEBI:15377"/>
        <dbReference type="ChEBI" id="CHEBI:29999"/>
        <dbReference type="ChEBI" id="CHEBI:43474"/>
        <dbReference type="ChEBI" id="CHEBI:83421"/>
        <dbReference type="EC" id="3.1.3.16"/>
    </reaction>
</comment>
<organism evidence="8 9">
    <name type="scientific">Malus baccata</name>
    <name type="common">Siberian crab apple</name>
    <name type="synonym">Pyrus baccata</name>
    <dbReference type="NCBI Taxonomy" id="106549"/>
    <lineage>
        <taxon>Eukaryota</taxon>
        <taxon>Viridiplantae</taxon>
        <taxon>Streptophyta</taxon>
        <taxon>Embryophyta</taxon>
        <taxon>Tracheophyta</taxon>
        <taxon>Spermatophyta</taxon>
        <taxon>Magnoliopsida</taxon>
        <taxon>eudicotyledons</taxon>
        <taxon>Gunneridae</taxon>
        <taxon>Pentapetalae</taxon>
        <taxon>rosids</taxon>
        <taxon>fabids</taxon>
        <taxon>Rosales</taxon>
        <taxon>Rosaceae</taxon>
        <taxon>Amygdaloideae</taxon>
        <taxon>Maleae</taxon>
        <taxon>Malus</taxon>
    </lineage>
</organism>
<evidence type="ECO:0000256" key="3">
    <source>
        <dbReference type="ARBA" id="ARBA00022801"/>
    </source>
</evidence>